<dbReference type="EMBL" id="OV651818">
    <property type="protein sequence ID" value="CAH1111409.1"/>
    <property type="molecule type" value="Genomic_DNA"/>
</dbReference>
<feature type="compositionally biased region" description="Low complexity" evidence="1">
    <location>
        <begin position="173"/>
        <end position="184"/>
    </location>
</feature>
<keyword evidence="3" id="KW-1185">Reference proteome</keyword>
<dbReference type="Proteomes" id="UP001153636">
    <property type="component" value="Chromosome 6"/>
</dbReference>
<organism evidence="2 3">
    <name type="scientific">Psylliodes chrysocephalus</name>
    <dbReference type="NCBI Taxonomy" id="3402493"/>
    <lineage>
        <taxon>Eukaryota</taxon>
        <taxon>Metazoa</taxon>
        <taxon>Ecdysozoa</taxon>
        <taxon>Arthropoda</taxon>
        <taxon>Hexapoda</taxon>
        <taxon>Insecta</taxon>
        <taxon>Pterygota</taxon>
        <taxon>Neoptera</taxon>
        <taxon>Endopterygota</taxon>
        <taxon>Coleoptera</taxon>
        <taxon>Polyphaga</taxon>
        <taxon>Cucujiformia</taxon>
        <taxon>Chrysomeloidea</taxon>
        <taxon>Chrysomelidae</taxon>
        <taxon>Galerucinae</taxon>
        <taxon>Alticini</taxon>
        <taxon>Psylliodes</taxon>
    </lineage>
</organism>
<dbReference type="OrthoDB" id="6784437at2759"/>
<name>A0A9P0GD74_9CUCU</name>
<evidence type="ECO:0000313" key="3">
    <source>
        <dbReference type="Proteomes" id="UP001153636"/>
    </source>
</evidence>
<proteinExistence type="predicted"/>
<gene>
    <name evidence="2" type="ORF">PSYICH_LOCUS12345</name>
</gene>
<feature type="region of interest" description="Disordered" evidence="1">
    <location>
        <begin position="170"/>
        <end position="209"/>
    </location>
</feature>
<dbReference type="AlphaFoldDB" id="A0A9P0GD74"/>
<sequence length="209" mass="23475">MDEAYKAFKNVIDTQTSPDQCSLYGELLATKLRALDADTREMAMIEIDLLVYRLKHRYNESTKQHFGHVNLQNVPIQSTAPFPHNSSQYQQVNFEPVFQHTCRRPLSSASSHHSLLSNHYFLSSNSPSHSPHAPILSEQHLPTTLPSAAQQVHIQPTLLPLTSPYAANYSQHSTTTLPSTSAATRQSFSNSSSEKEIVLDTYGDPYEDY</sequence>
<reference evidence="2" key="1">
    <citation type="submission" date="2022-01" db="EMBL/GenBank/DDBJ databases">
        <authorList>
            <person name="King R."/>
        </authorList>
    </citation>
    <scope>NUCLEOTIDE SEQUENCE</scope>
</reference>
<evidence type="ECO:0000256" key="1">
    <source>
        <dbReference type="SAM" id="MobiDB-lite"/>
    </source>
</evidence>
<evidence type="ECO:0000313" key="2">
    <source>
        <dbReference type="EMBL" id="CAH1111409.1"/>
    </source>
</evidence>
<protein>
    <submittedName>
        <fullName evidence="2">Uncharacterized protein</fullName>
    </submittedName>
</protein>
<accession>A0A9P0GD74</accession>